<keyword evidence="5 9" id="KW-0297">G-protein coupled receptor</keyword>
<evidence type="ECO:0000256" key="9">
    <source>
        <dbReference type="RuleBase" id="RU000688"/>
    </source>
</evidence>
<protein>
    <submittedName>
        <fullName evidence="14">Neuropeptides B/W receptor type 1-like</fullName>
    </submittedName>
</protein>
<evidence type="ECO:0000256" key="10">
    <source>
        <dbReference type="SAM" id="MobiDB-lite"/>
    </source>
</evidence>
<keyword evidence="8 9" id="KW-0807">Transducer</keyword>
<organism evidence="13 14">
    <name type="scientific">Branchiostoma belcheri</name>
    <name type="common">Amphioxus</name>
    <dbReference type="NCBI Taxonomy" id="7741"/>
    <lineage>
        <taxon>Eukaryota</taxon>
        <taxon>Metazoa</taxon>
        <taxon>Chordata</taxon>
        <taxon>Cephalochordata</taxon>
        <taxon>Leptocardii</taxon>
        <taxon>Amphioxiformes</taxon>
        <taxon>Branchiostomatidae</taxon>
        <taxon>Branchiostoma</taxon>
    </lineage>
</organism>
<dbReference type="SMART" id="SM01381">
    <property type="entry name" value="7TM_GPCR_Srsx"/>
    <property type="match status" value="1"/>
</dbReference>
<evidence type="ECO:0000256" key="1">
    <source>
        <dbReference type="ARBA" id="ARBA00004651"/>
    </source>
</evidence>
<reference evidence="14" key="1">
    <citation type="submission" date="2025-08" db="UniProtKB">
        <authorList>
            <consortium name="RefSeq"/>
        </authorList>
    </citation>
    <scope>IDENTIFICATION</scope>
    <source>
        <tissue evidence="14">Gonad</tissue>
    </source>
</reference>
<evidence type="ECO:0000256" key="11">
    <source>
        <dbReference type="SAM" id="Phobius"/>
    </source>
</evidence>
<comment type="similarity">
    <text evidence="9">Belongs to the G-protein coupled receptor 1 family.</text>
</comment>
<dbReference type="Proteomes" id="UP000515135">
    <property type="component" value="Unplaced"/>
</dbReference>
<feature type="transmembrane region" description="Helical" evidence="11">
    <location>
        <begin position="297"/>
        <end position="315"/>
    </location>
</feature>
<dbReference type="GO" id="GO:0005886">
    <property type="term" value="C:plasma membrane"/>
    <property type="evidence" value="ECO:0007669"/>
    <property type="project" value="UniProtKB-SubCell"/>
</dbReference>
<feature type="transmembrane region" description="Helical" evidence="11">
    <location>
        <begin position="52"/>
        <end position="78"/>
    </location>
</feature>
<evidence type="ECO:0000256" key="4">
    <source>
        <dbReference type="ARBA" id="ARBA00022989"/>
    </source>
</evidence>
<feature type="transmembrane region" description="Helical" evidence="11">
    <location>
        <begin position="217"/>
        <end position="238"/>
    </location>
</feature>
<dbReference type="FunFam" id="1.20.1070.10:FF:000345">
    <property type="entry name" value="40S ribosomal protein S27"/>
    <property type="match status" value="1"/>
</dbReference>
<evidence type="ECO:0000256" key="8">
    <source>
        <dbReference type="ARBA" id="ARBA00023224"/>
    </source>
</evidence>
<feature type="region of interest" description="Disordered" evidence="10">
    <location>
        <begin position="339"/>
        <end position="369"/>
    </location>
</feature>
<dbReference type="OrthoDB" id="10039923at2759"/>
<feature type="transmembrane region" description="Helical" evidence="11">
    <location>
        <begin position="269"/>
        <end position="291"/>
    </location>
</feature>
<evidence type="ECO:0000256" key="7">
    <source>
        <dbReference type="ARBA" id="ARBA00023170"/>
    </source>
</evidence>
<dbReference type="PRINTS" id="PR00237">
    <property type="entry name" value="GPCRRHODOPSN"/>
</dbReference>
<dbReference type="PANTHER" id="PTHR24228:SF72">
    <property type="entry name" value="G-PROTEIN COUPLED RECEPTORS FAMILY 1 PROFILE DOMAIN-CONTAINING PROTEIN"/>
    <property type="match status" value="1"/>
</dbReference>
<feature type="compositionally biased region" description="Polar residues" evidence="10">
    <location>
        <begin position="358"/>
        <end position="369"/>
    </location>
</feature>
<evidence type="ECO:0000256" key="3">
    <source>
        <dbReference type="ARBA" id="ARBA00022692"/>
    </source>
</evidence>
<comment type="subcellular location">
    <subcellularLocation>
        <location evidence="1">Cell membrane</location>
        <topology evidence="1">Multi-pass membrane protein</topology>
    </subcellularLocation>
</comment>
<evidence type="ECO:0000256" key="2">
    <source>
        <dbReference type="ARBA" id="ARBA00022475"/>
    </source>
</evidence>
<dbReference type="InterPro" id="IPR000276">
    <property type="entry name" value="GPCR_Rhodpsn"/>
</dbReference>
<dbReference type="GO" id="GO:0004930">
    <property type="term" value="F:G protein-coupled receptor activity"/>
    <property type="evidence" value="ECO:0007669"/>
    <property type="project" value="UniProtKB-KW"/>
</dbReference>
<evidence type="ECO:0000256" key="5">
    <source>
        <dbReference type="ARBA" id="ARBA00023040"/>
    </source>
</evidence>
<dbReference type="PROSITE" id="PS00237">
    <property type="entry name" value="G_PROTEIN_RECEP_F1_1"/>
    <property type="match status" value="1"/>
</dbReference>
<name>A0A6P4Z8R4_BRABE</name>
<feature type="transmembrane region" description="Helical" evidence="11">
    <location>
        <begin position="90"/>
        <end position="109"/>
    </location>
</feature>
<dbReference type="RefSeq" id="XP_019637800.1">
    <property type="nucleotide sequence ID" value="XM_019782241.1"/>
</dbReference>
<feature type="domain" description="G-protein coupled receptors family 1 profile" evidence="12">
    <location>
        <begin position="70"/>
        <end position="288"/>
    </location>
</feature>
<feature type="transmembrane region" description="Helical" evidence="11">
    <location>
        <begin position="171"/>
        <end position="197"/>
    </location>
</feature>
<evidence type="ECO:0000256" key="6">
    <source>
        <dbReference type="ARBA" id="ARBA00023136"/>
    </source>
</evidence>
<evidence type="ECO:0000259" key="12">
    <source>
        <dbReference type="PROSITE" id="PS50262"/>
    </source>
</evidence>
<keyword evidence="2" id="KW-1003">Cell membrane</keyword>
<dbReference type="SUPFAM" id="SSF81321">
    <property type="entry name" value="Family A G protein-coupled receptor-like"/>
    <property type="match status" value="1"/>
</dbReference>
<proteinExistence type="inferred from homology"/>
<dbReference type="InterPro" id="IPR017452">
    <property type="entry name" value="GPCR_Rhodpsn_7TM"/>
</dbReference>
<keyword evidence="3 9" id="KW-0812">Transmembrane</keyword>
<dbReference type="KEGG" id="bbel:109480086"/>
<accession>A0A6P4Z8R4</accession>
<evidence type="ECO:0000313" key="13">
    <source>
        <dbReference type="Proteomes" id="UP000515135"/>
    </source>
</evidence>
<keyword evidence="13" id="KW-1185">Reference proteome</keyword>
<dbReference type="GeneID" id="109480086"/>
<feature type="transmembrane region" description="Helical" evidence="11">
    <location>
        <begin position="129"/>
        <end position="150"/>
    </location>
</feature>
<dbReference type="Pfam" id="PF00001">
    <property type="entry name" value="7tm_1"/>
    <property type="match status" value="1"/>
</dbReference>
<sequence length="395" mass="43218">MEIDFQNATYAVNATVSDWMFIDPNTTRFSTNDSSSGPPPTLTSASPPSTGFAVGLPMIMGVLAVVGTTLNGTVILAVGFHKKLRTATSWFVANLAAGDLLETAVYLPFGVYTTATTRRIPFHTGVCAALGTIGISNKFTSLSCMALIAFHRYMLITKAKSTYKAFFTTRNNVLIVLLAWVVSWTASIPFILGYGFLGMQSAGICVAAATGPFVGTRAVIGTLYALPLLTMVYSYTAIYRHVKHASYNLDNSLLQQERKKNLVKVAKNLAVLACVFVVLVGPSCVLLLSGMDWPGPVNYLIWPMYYTNCCINAFLHIRKNSDFKKACRKMLFCRLPQGENSQDVPRQEDLPPPMGQRSDANSGQPLAPQPFTQQFLTANFRIEPREPCYLPTVSD</sequence>
<gene>
    <name evidence="14" type="primary">LOC109480086</name>
</gene>
<dbReference type="Gene3D" id="1.20.1070.10">
    <property type="entry name" value="Rhodopsin 7-helix transmembrane proteins"/>
    <property type="match status" value="1"/>
</dbReference>
<dbReference type="AlphaFoldDB" id="A0A6P4Z8R4"/>
<dbReference type="PROSITE" id="PS50262">
    <property type="entry name" value="G_PROTEIN_RECEP_F1_2"/>
    <property type="match status" value="1"/>
</dbReference>
<keyword evidence="6 11" id="KW-0472">Membrane</keyword>
<dbReference type="PANTHER" id="PTHR24228">
    <property type="entry name" value="B2 BRADYKININ RECEPTOR/ANGIOTENSIN II RECEPTOR"/>
    <property type="match status" value="1"/>
</dbReference>
<keyword evidence="7 9" id="KW-0675">Receptor</keyword>
<keyword evidence="4 11" id="KW-1133">Transmembrane helix</keyword>
<dbReference type="CDD" id="cd00637">
    <property type="entry name" value="7tm_classA_rhodopsin-like"/>
    <property type="match status" value="1"/>
</dbReference>
<evidence type="ECO:0000313" key="14">
    <source>
        <dbReference type="RefSeq" id="XP_019637800.1"/>
    </source>
</evidence>